<gene>
    <name evidence="8" type="ORF">DNJ96_12070</name>
</gene>
<dbReference type="AlphaFoldDB" id="A0A4Q9R6J8"/>
<keyword evidence="4" id="KW-0274">FAD</keyword>
<dbReference type="NCBIfam" id="NF008899">
    <property type="entry name" value="PRK12266.1"/>
    <property type="match status" value="1"/>
</dbReference>
<dbReference type="InterPro" id="IPR000447">
    <property type="entry name" value="G3P_DH_FAD-dep"/>
</dbReference>
<keyword evidence="9" id="KW-1185">Reference proteome</keyword>
<dbReference type="PROSITE" id="PS00978">
    <property type="entry name" value="FAD_G3PDH_2"/>
    <property type="match status" value="1"/>
</dbReference>
<dbReference type="InterPro" id="IPR036188">
    <property type="entry name" value="FAD/NAD-bd_sf"/>
</dbReference>
<evidence type="ECO:0000259" key="7">
    <source>
        <dbReference type="Pfam" id="PF16901"/>
    </source>
</evidence>
<dbReference type="Gene3D" id="3.30.9.10">
    <property type="entry name" value="D-Amino Acid Oxidase, subunit A, domain 2"/>
    <property type="match status" value="1"/>
</dbReference>
<evidence type="ECO:0000256" key="1">
    <source>
        <dbReference type="ARBA" id="ARBA00001974"/>
    </source>
</evidence>
<dbReference type="InterPro" id="IPR038299">
    <property type="entry name" value="DAO_C_sf"/>
</dbReference>
<protein>
    <submittedName>
        <fullName evidence="8">Glycerol-3-phosphate dehydrogenase</fullName>
    </submittedName>
</protein>
<accession>A0A4Q9R6J8</accession>
<evidence type="ECO:0000313" key="9">
    <source>
        <dbReference type="Proteomes" id="UP000292639"/>
    </source>
</evidence>
<organism evidence="8 9">
    <name type="scientific">Stutzerimonas kirkiae</name>
    <dbReference type="NCBI Taxonomy" id="2211392"/>
    <lineage>
        <taxon>Bacteria</taxon>
        <taxon>Pseudomonadati</taxon>
        <taxon>Pseudomonadota</taxon>
        <taxon>Gammaproteobacteria</taxon>
        <taxon>Pseudomonadales</taxon>
        <taxon>Pseudomonadaceae</taxon>
        <taxon>Stutzerimonas</taxon>
    </lineage>
</organism>
<dbReference type="Proteomes" id="UP000292639">
    <property type="component" value="Unassembled WGS sequence"/>
</dbReference>
<dbReference type="NCBIfam" id="NF009906">
    <property type="entry name" value="PRK13369.1"/>
    <property type="match status" value="1"/>
</dbReference>
<evidence type="ECO:0000259" key="6">
    <source>
        <dbReference type="Pfam" id="PF01266"/>
    </source>
</evidence>
<comment type="cofactor">
    <cofactor evidence="1">
        <name>FAD</name>
        <dbReference type="ChEBI" id="CHEBI:57692"/>
    </cofactor>
</comment>
<feature type="domain" description="FAD dependent oxidoreductase" evidence="6">
    <location>
        <begin position="12"/>
        <end position="366"/>
    </location>
</feature>
<dbReference type="SUPFAM" id="SSF51905">
    <property type="entry name" value="FAD/NAD(P)-binding domain"/>
    <property type="match status" value="1"/>
</dbReference>
<comment type="caution">
    <text evidence="8">The sequence shown here is derived from an EMBL/GenBank/DDBJ whole genome shotgun (WGS) entry which is preliminary data.</text>
</comment>
<sequence length="508" mass="57513">MENQAHISEIYDLAVIGGGINGTGIAAEATSRGLSTYLCERDDLANHTSSASSKLIHGGLRYLEHGEWRLVREALSERETLMRKAPHLVRSQRFILPHRPHLRSAWLIRLGLFLYDHLGKRQRLAPSSHLRFDGQGPLQADITQGFEYSDCTVDDSRLVILNAMAAREQGAHIHPRTHCLSAHRSRGLWHLHLERTDGSRYSVRASALVNAAGPWAMEVITDRLGQDSRHSLRLVQGSHLIVPRLHEGQQAYILQHEDRRIVFAIPYQGDFTLIGTTDRDYRQDPADVHISDDEIDYLLGISNSYFKRQLQREDILHSFSGVRPLLADDQGPAANVTRDYHLQLDTDAQGHAPLLSVFGGKLTTYRMLAINTLESLRPWYTGLPESDSASTPLPGGDLSDPRALVEEMLDRYAWLPRCLATRWAWSYGSRAWRLLEGSHDLAGLGEHLGNGLYTREVEYLIEQEWAMTAEDILWRRSKLGLHSPALQANLHGYLRQRMDHRQLMPASK</sequence>
<comment type="similarity">
    <text evidence="2">Belongs to the FAD-dependent glycerol-3-phosphate dehydrogenase family.</text>
</comment>
<dbReference type="PANTHER" id="PTHR11985">
    <property type="entry name" value="GLYCEROL-3-PHOSPHATE DEHYDROGENASE"/>
    <property type="match status" value="1"/>
</dbReference>
<dbReference type="InterPro" id="IPR006076">
    <property type="entry name" value="FAD-dep_OxRdtase"/>
</dbReference>
<dbReference type="PANTHER" id="PTHR11985:SF15">
    <property type="entry name" value="GLYCEROL-3-PHOSPHATE DEHYDROGENASE, MITOCHONDRIAL"/>
    <property type="match status" value="1"/>
</dbReference>
<dbReference type="Gene3D" id="3.50.50.60">
    <property type="entry name" value="FAD/NAD(P)-binding domain"/>
    <property type="match status" value="1"/>
</dbReference>
<dbReference type="Pfam" id="PF01266">
    <property type="entry name" value="DAO"/>
    <property type="match status" value="1"/>
</dbReference>
<feature type="domain" description="Alpha-glycerophosphate oxidase C-terminal" evidence="7">
    <location>
        <begin position="389"/>
        <end position="482"/>
    </location>
</feature>
<keyword evidence="5" id="KW-0560">Oxidoreductase</keyword>
<evidence type="ECO:0000256" key="4">
    <source>
        <dbReference type="ARBA" id="ARBA00022827"/>
    </source>
</evidence>
<dbReference type="EMBL" id="QJUP01000016">
    <property type="protein sequence ID" value="TBU95485.1"/>
    <property type="molecule type" value="Genomic_DNA"/>
</dbReference>
<evidence type="ECO:0000313" key="8">
    <source>
        <dbReference type="EMBL" id="TBU95485.1"/>
    </source>
</evidence>
<evidence type="ECO:0000256" key="2">
    <source>
        <dbReference type="ARBA" id="ARBA00007330"/>
    </source>
</evidence>
<dbReference type="Gene3D" id="1.10.8.870">
    <property type="entry name" value="Alpha-glycerophosphate oxidase, cap domain"/>
    <property type="match status" value="1"/>
</dbReference>
<dbReference type="GO" id="GO:0004368">
    <property type="term" value="F:glycerol-3-phosphate dehydrogenase (quinone) activity"/>
    <property type="evidence" value="ECO:0007669"/>
    <property type="project" value="InterPro"/>
</dbReference>
<proteinExistence type="inferred from homology"/>
<dbReference type="InterPro" id="IPR031656">
    <property type="entry name" value="DAO_C"/>
</dbReference>
<dbReference type="RefSeq" id="WP_131184466.1">
    <property type="nucleotide sequence ID" value="NZ_QJUO01000013.1"/>
</dbReference>
<name>A0A4Q9R6J8_9GAMM</name>
<reference evidence="8 9" key="1">
    <citation type="submission" date="2018-06" db="EMBL/GenBank/DDBJ databases">
        <title>Three novel Pseudomonas species isolated from symptomatic oak.</title>
        <authorList>
            <person name="Bueno-Gonzalez V."/>
            <person name="Brady C."/>
        </authorList>
    </citation>
    <scope>NUCLEOTIDE SEQUENCE [LARGE SCALE GENOMIC DNA]</scope>
    <source>
        <strain evidence="8 9">P17C</strain>
    </source>
</reference>
<dbReference type="GO" id="GO:0046168">
    <property type="term" value="P:glycerol-3-phosphate catabolic process"/>
    <property type="evidence" value="ECO:0007669"/>
    <property type="project" value="TreeGrafter"/>
</dbReference>
<evidence type="ECO:0000256" key="5">
    <source>
        <dbReference type="ARBA" id="ARBA00023002"/>
    </source>
</evidence>
<evidence type="ECO:0000256" key="3">
    <source>
        <dbReference type="ARBA" id="ARBA00022630"/>
    </source>
</evidence>
<keyword evidence="3" id="KW-0285">Flavoprotein</keyword>
<dbReference type="Pfam" id="PF16901">
    <property type="entry name" value="DAO_C"/>
    <property type="match status" value="1"/>
</dbReference>
<dbReference type="PRINTS" id="PR01001">
    <property type="entry name" value="FADG3PDH"/>
</dbReference>